<dbReference type="InterPro" id="IPR027417">
    <property type="entry name" value="P-loop_NTPase"/>
</dbReference>
<accession>A0A8C2F9A3</accession>
<evidence type="ECO:0000256" key="4">
    <source>
        <dbReference type="SAM" id="Phobius"/>
    </source>
</evidence>
<dbReference type="InterPro" id="IPR006703">
    <property type="entry name" value="G_AIG1"/>
</dbReference>
<keyword evidence="4" id="KW-0812">Transmembrane</keyword>
<evidence type="ECO:0000256" key="1">
    <source>
        <dbReference type="ARBA" id="ARBA00008535"/>
    </source>
</evidence>
<dbReference type="SUPFAM" id="SSF52540">
    <property type="entry name" value="P-loop containing nucleoside triphosphate hydrolases"/>
    <property type="match status" value="1"/>
</dbReference>
<dbReference type="InterPro" id="IPR045058">
    <property type="entry name" value="GIMA/IAN/Toc"/>
</dbReference>
<comment type="similarity">
    <text evidence="1">Belongs to the TRAFAC class TrmE-Era-EngA-EngB-Septin-like GTPase superfamily. AIG1/Toc34/Toc159-like paraseptin GTPase family. IAN subfamily.</text>
</comment>
<keyword evidence="4" id="KW-1133">Transmembrane helix</keyword>
<dbReference type="FunFam" id="3.40.50.300:FF:000366">
    <property type="entry name" value="GTPase, IMAP family member 2"/>
    <property type="match status" value="1"/>
</dbReference>
<feature type="transmembrane region" description="Helical" evidence="4">
    <location>
        <begin position="270"/>
        <end position="292"/>
    </location>
</feature>
<dbReference type="PROSITE" id="PS51720">
    <property type="entry name" value="G_AIG1"/>
    <property type="match status" value="1"/>
</dbReference>
<organism evidence="6 7">
    <name type="scientific">Cyprinus carpio</name>
    <name type="common">Common carp</name>
    <dbReference type="NCBI Taxonomy" id="7962"/>
    <lineage>
        <taxon>Eukaryota</taxon>
        <taxon>Metazoa</taxon>
        <taxon>Chordata</taxon>
        <taxon>Craniata</taxon>
        <taxon>Vertebrata</taxon>
        <taxon>Euteleostomi</taxon>
        <taxon>Actinopterygii</taxon>
        <taxon>Neopterygii</taxon>
        <taxon>Teleostei</taxon>
        <taxon>Ostariophysi</taxon>
        <taxon>Cypriniformes</taxon>
        <taxon>Cyprinidae</taxon>
        <taxon>Cyprininae</taxon>
        <taxon>Cyprinus</taxon>
    </lineage>
</organism>
<dbReference type="AlphaFoldDB" id="A0A8C2F9A3"/>
<keyword evidence="3" id="KW-0342">GTP-binding</keyword>
<reference evidence="6" key="1">
    <citation type="submission" date="2025-08" db="UniProtKB">
        <authorList>
            <consortium name="Ensembl"/>
        </authorList>
    </citation>
    <scope>IDENTIFICATION</scope>
</reference>
<evidence type="ECO:0000256" key="2">
    <source>
        <dbReference type="ARBA" id="ARBA00022741"/>
    </source>
</evidence>
<name>A0A8C2F9A3_CYPCA</name>
<proteinExistence type="inferred from homology"/>
<protein>
    <recommendedName>
        <fullName evidence="5">AIG1-type G domain-containing protein</fullName>
    </recommendedName>
</protein>
<keyword evidence="4" id="KW-0472">Membrane</keyword>
<dbReference type="GO" id="GO:0005525">
    <property type="term" value="F:GTP binding"/>
    <property type="evidence" value="ECO:0007669"/>
    <property type="project" value="UniProtKB-KW"/>
</dbReference>
<feature type="domain" description="AIG1-type G" evidence="5">
    <location>
        <begin position="21"/>
        <end position="219"/>
    </location>
</feature>
<dbReference type="Ensembl" id="ENSCCRT00020056336.1">
    <property type="protein sequence ID" value="ENSCCRP00020051724.1"/>
    <property type="gene ID" value="ENSCCRG00020023006.1"/>
</dbReference>
<sequence>MYRGKSMEDKFSGTFASNQTESDVNIMLLGSTGAGKSASGNTILSRARNPFEDDFSPEAVTKVCQSAQTEVDGQTINVIDTVGLSDTSMNITEAQTEIGKIFTHHGIDVFLLVIRLGETFMKNDSKVLKWVLDNFGTKVLKHTIALFTNGDQLHVPVEKYLNKSKTLRSVVDLCSGGFHVFNNKKEDKFQVAELLKEINKLRMQNRYRRYTEQDYKETQEALLHSKCLIGAALGGGAGAVLGGLVAAAGAAGAAMASTMESAAPSAGQAAFIGAILGAALLAVVAFAAVHLFERQKTQR</sequence>
<evidence type="ECO:0000256" key="3">
    <source>
        <dbReference type="ARBA" id="ARBA00023134"/>
    </source>
</evidence>
<evidence type="ECO:0000259" key="5">
    <source>
        <dbReference type="PROSITE" id="PS51720"/>
    </source>
</evidence>
<dbReference type="Gene3D" id="3.40.50.300">
    <property type="entry name" value="P-loop containing nucleotide triphosphate hydrolases"/>
    <property type="match status" value="1"/>
</dbReference>
<evidence type="ECO:0000313" key="6">
    <source>
        <dbReference type="Ensembl" id="ENSCCRP00020051724.1"/>
    </source>
</evidence>
<evidence type="ECO:0000313" key="7">
    <source>
        <dbReference type="Proteomes" id="UP000694701"/>
    </source>
</evidence>
<dbReference type="Pfam" id="PF04548">
    <property type="entry name" value="AIG1"/>
    <property type="match status" value="1"/>
</dbReference>
<dbReference type="PANTHER" id="PTHR10903">
    <property type="entry name" value="GTPASE, IMAP FAMILY MEMBER-RELATED"/>
    <property type="match status" value="1"/>
</dbReference>
<dbReference type="PANTHER" id="PTHR10903:SF188">
    <property type="entry name" value="GTPASE IMAP FAMILY MEMBER 2-LIKE-RELATED"/>
    <property type="match status" value="1"/>
</dbReference>
<feature type="transmembrane region" description="Helical" evidence="4">
    <location>
        <begin position="227"/>
        <end position="250"/>
    </location>
</feature>
<dbReference type="Proteomes" id="UP000694701">
    <property type="component" value="Unplaced"/>
</dbReference>
<keyword evidence="2" id="KW-0547">Nucleotide-binding</keyword>